<dbReference type="OrthoDB" id="10064205at2759"/>
<name>A0A401RQ37_CHIPU</name>
<dbReference type="OMA" id="CQSGHTS"/>
<sequence length="1729" mass="199603">LHQLLMTGLPDDMLEDSRDISSPELNYSGCNVNNGVEQTWEEKRNWNEQEVSNNAMDKDNYSNEYSVYKGQNGHFIANENISNETLELYKVKYNPYPAGHPSKMAFNPDEAKGLDNTFEQMQSKFLDSGEASTEAHQFAQLQILYNARGRQLEEMQHKQEEFAREIRYLNHQLAMTKGEKDGVAISCQELQKLLQDAKEHEVQLEGQIKALESRVQDLSASEEEALKNQKIAEAAMESMQLQLSELCRSESLSRAKEQHEAVVCALKQKHEESSLVMQQTLDATSIALEEQQESCKQLQEQVKQLERQQEEAKLEKAEIINGLTRSLEASQQQCRDLLQTGSVQEITQLRIQVQQVQSAKNISDSMNKALQEELADLKEQITFYESAVKINVLTKDMVEELELPLSDSYVDLGIKNGKWKAPRFQSSIQQDGSAKMSKDEIIMELKSELERSLSSLRTKRHQVTQLQHESKEGQKQITEIKEQLQNAEKMARSHEVRASTLEKQLEVVGSCSSTSGKALQEEIEKLRCESQALRKETQDKQQQIEKLIHSEKQFKEANQELYNEMRQMIQDFDKDKQEALDRCERLHQQHHEDSKCRLQQELQEQHELEKTQLTQFYKQQIMQVNNHLEQLNYEMSGVQECYITICKEKDSLESKLREEMSLKLITTEQEMKKAFSEEMKERLRELQVELEEKHETLMVAAKNQWTVEKETDIEQQVEKRVALAKTHWQEEQQKLKDQEMHDIETKWQLRLHDTVEAIKQKTSPKVDQICQAEEYTGTKVYTCQELESPLAGLKMTSEHQVGEALEQLEQQKNHEDNVAKLVETALTNARCRWLEELTSLPEYRANLQIEEKKWEAKHEQDVAKQVTAAVKANDEKWKKHTLKEIEKTESNVKTSELQEKMLVLERKLKFEREEAAAVAKAELAKARAQWNKVKQVEINRIHELNEQDYQAFLAEHRNKLSDVLKETKEDFTRQKNELIAQKESEFNLRLSEKQKEWLAHRQEQINYERQQYESELVTELEHFLCDIAKHFGKSKPACLRVEEFSNTAKSTHDQFVEVKHRLQRTCTKMIEEILETVQKEDKFDLQNALRDCERQHEEYKAAKETQLRKLESSELQLKHELERLQHKLKDFAQQNEAKYDLVSGKENLSLGYHPCNEQCREQAQKLQQECQQLKKKLEKICRQLQQTVHEHNIEVQHLKEEHERTVNILQNEKDYLIRRLKESESTGSKANSCLQENWNSENSCKLIPAKGLEEIRHQYLRAVNKIRGDMMHYIQESKKRAAEMIRAEVLKERQQTARKMRKYYLTCLHQLLVDGGKNDGAEKRIMNAASKLAAMAKALETPLPSRKRDKVETLTAHLNMKSSRQPPIISENDEETSGSVHVQINRVGKPSSNEDQVIKFKKHTTGTVFVPQNLNSNLYGTTAENGISDEELSTNYKQINIHKIEETADILQKETTLFFETKDGHQLNDAVSKSELLRTANLAHVQNSAKYLSPVCFGKAPTLNSIDSHKDRTSLQVACDQDCVLPSKGIHNSEGYVCSKPMTTASNNVQETPERDEGDFISSLEAIRPCQMDTFNFRQAGGKVCHKSNSTSKPLSSINLPHKTDLMTNGATQMSPSISSVTSEISSLSDGEHACFSSKTIPFMSRIDTEQIENVAESSISVINRDQLSTRTKPPKYIKCTEPEQELALNGWTAKLSELSHQKCLPRLIPNVDAIQQDSGFDSPFLNFH</sequence>
<protein>
    <recommendedName>
        <fullName evidence="2">CEP152 CEP63 binding coiled coil domain-containing protein</fullName>
    </recommendedName>
</protein>
<gene>
    <name evidence="3" type="ORF">chiPu_0018823</name>
</gene>
<dbReference type="Pfam" id="PF25770">
    <property type="entry name" value="CC_CEP63-bind_CEP152"/>
    <property type="match status" value="1"/>
</dbReference>
<organism evidence="3 4">
    <name type="scientific">Chiloscyllium punctatum</name>
    <name type="common">Brownbanded bambooshark</name>
    <name type="synonym">Hemiscyllium punctatum</name>
    <dbReference type="NCBI Taxonomy" id="137246"/>
    <lineage>
        <taxon>Eukaryota</taxon>
        <taxon>Metazoa</taxon>
        <taxon>Chordata</taxon>
        <taxon>Craniata</taxon>
        <taxon>Vertebrata</taxon>
        <taxon>Chondrichthyes</taxon>
        <taxon>Elasmobranchii</taxon>
        <taxon>Galeomorphii</taxon>
        <taxon>Galeoidea</taxon>
        <taxon>Orectolobiformes</taxon>
        <taxon>Hemiscylliidae</taxon>
        <taxon>Chiloscyllium</taxon>
    </lineage>
</organism>
<keyword evidence="4" id="KW-1185">Reference proteome</keyword>
<evidence type="ECO:0000313" key="4">
    <source>
        <dbReference type="Proteomes" id="UP000287033"/>
    </source>
</evidence>
<reference evidence="3 4" key="1">
    <citation type="journal article" date="2018" name="Nat. Ecol. Evol.">
        <title>Shark genomes provide insights into elasmobranch evolution and the origin of vertebrates.</title>
        <authorList>
            <person name="Hara Y"/>
            <person name="Yamaguchi K"/>
            <person name="Onimaru K"/>
            <person name="Kadota M"/>
            <person name="Koyanagi M"/>
            <person name="Keeley SD"/>
            <person name="Tatsumi K"/>
            <person name="Tanaka K"/>
            <person name="Motone F"/>
            <person name="Kageyama Y"/>
            <person name="Nozu R"/>
            <person name="Adachi N"/>
            <person name="Nishimura O"/>
            <person name="Nakagawa R"/>
            <person name="Tanegashima C"/>
            <person name="Kiyatake I"/>
            <person name="Matsumoto R"/>
            <person name="Murakumo K"/>
            <person name="Nishida K"/>
            <person name="Terakita A"/>
            <person name="Kuratani S"/>
            <person name="Sato K"/>
            <person name="Hyodo S Kuraku.S."/>
        </authorList>
    </citation>
    <scope>NUCLEOTIDE SEQUENCE [LARGE SCALE GENOMIC DNA]</scope>
</reference>
<evidence type="ECO:0000313" key="3">
    <source>
        <dbReference type="EMBL" id="GCC20243.1"/>
    </source>
</evidence>
<accession>A0A401RQ37</accession>
<dbReference type="PANTHER" id="PTHR10337:SF6">
    <property type="entry name" value="CENTROSOMAL PROTEIN OF 152 KDA"/>
    <property type="match status" value="1"/>
</dbReference>
<dbReference type="EMBL" id="BEZZ01001712">
    <property type="protein sequence ID" value="GCC20243.1"/>
    <property type="molecule type" value="Genomic_DNA"/>
</dbReference>
<dbReference type="PANTHER" id="PTHR10337">
    <property type="entry name" value="SHC TRANSFORMING PROTEIN"/>
    <property type="match status" value="1"/>
</dbReference>
<dbReference type="InterPro" id="IPR051235">
    <property type="entry name" value="CEP152/SHC-Transforming"/>
</dbReference>
<dbReference type="GO" id="GO:0007099">
    <property type="term" value="P:centriole replication"/>
    <property type="evidence" value="ECO:0007669"/>
    <property type="project" value="TreeGrafter"/>
</dbReference>
<comment type="caution">
    <text evidence="3">The sequence shown here is derived from an EMBL/GenBank/DDBJ whole genome shotgun (WGS) entry which is preliminary data.</text>
</comment>
<feature type="coiled-coil region" evidence="1">
    <location>
        <begin position="152"/>
        <end position="228"/>
    </location>
</feature>
<proteinExistence type="predicted"/>
<feature type="non-terminal residue" evidence="3">
    <location>
        <position position="1"/>
    </location>
</feature>
<evidence type="ECO:0000256" key="1">
    <source>
        <dbReference type="SAM" id="Coils"/>
    </source>
</evidence>
<feature type="coiled-coil region" evidence="1">
    <location>
        <begin position="1082"/>
        <end position="1219"/>
    </location>
</feature>
<evidence type="ECO:0000259" key="2">
    <source>
        <dbReference type="Pfam" id="PF25770"/>
    </source>
</evidence>
<feature type="domain" description="CEP152 CEP63 binding coiled coil" evidence="2">
    <location>
        <begin position="1252"/>
        <end position="1302"/>
    </location>
</feature>
<feature type="coiled-coil region" evidence="1">
    <location>
        <begin position="463"/>
        <end position="589"/>
    </location>
</feature>
<keyword evidence="1" id="KW-0175">Coiled coil</keyword>
<feature type="coiled-coil region" evidence="1">
    <location>
        <begin position="281"/>
        <end position="387"/>
    </location>
</feature>
<dbReference type="GO" id="GO:0005813">
    <property type="term" value="C:centrosome"/>
    <property type="evidence" value="ECO:0007669"/>
    <property type="project" value="TreeGrafter"/>
</dbReference>
<dbReference type="InterPro" id="IPR057659">
    <property type="entry name" value="CEP152_CC"/>
</dbReference>
<feature type="coiled-coil region" evidence="1">
    <location>
        <begin position="673"/>
        <end position="703"/>
    </location>
</feature>
<dbReference type="Proteomes" id="UP000287033">
    <property type="component" value="Unassembled WGS sequence"/>
</dbReference>
<dbReference type="STRING" id="137246.A0A401RQ37"/>